<proteinExistence type="inferred from homology"/>
<dbReference type="STRING" id="45634.SCRDD08_00100"/>
<evidence type="ECO:0000256" key="1">
    <source>
        <dbReference type="ARBA" id="ARBA00023295"/>
    </source>
</evidence>
<dbReference type="Proteomes" id="UP000070377">
    <property type="component" value="Unassembled WGS sequence"/>
</dbReference>
<dbReference type="RefSeq" id="WP_061421967.1">
    <property type="nucleotide sequence ID" value="NZ_KQ969062.1"/>
</dbReference>
<dbReference type="PATRIC" id="fig|45634.12.peg.99"/>
<evidence type="ECO:0000313" key="3">
    <source>
        <dbReference type="EMBL" id="KXT71453.1"/>
    </source>
</evidence>
<dbReference type="InterPro" id="IPR017853">
    <property type="entry name" value="GH"/>
</dbReference>
<dbReference type="PANTHER" id="PTHR10353:SF122">
    <property type="entry name" value="6-PHOSPHO-BETA-GLUCOSIDASE ASCB-RELATED"/>
    <property type="match status" value="1"/>
</dbReference>
<dbReference type="SUPFAM" id="SSF51445">
    <property type="entry name" value="(Trans)glycosidases"/>
    <property type="match status" value="1"/>
</dbReference>
<keyword evidence="1 3" id="KW-0326">Glycosidase</keyword>
<comment type="similarity">
    <text evidence="2">Belongs to the glycosyl hydrolase 1 family.</text>
</comment>
<evidence type="ECO:0000256" key="2">
    <source>
        <dbReference type="RuleBase" id="RU003690"/>
    </source>
</evidence>
<comment type="caution">
    <text evidence="3">The sequence shown here is derived from an EMBL/GenBank/DDBJ whole genome shotgun (WGS) entry which is preliminary data.</text>
</comment>
<sequence>MIRNILSSNGKSLGITDILPQYGEDYRLSVMDGTVDYRTIPLGAYDLLKQGSSKQDYLADIEKIKTMGFNTYQLSFSWTRLFPTGEERRPDAKVLAFYESIIDALLENDIEPIVSLSHFDFPLHLYEKYGAWKSRQMIALYEKYCEAVLTHFKEKVTYWITFKEMSALSYLPFLGAGLHFDSTENQEQQIWLAAHHQLIASANVVKLGQTINPTFQFGSLITINSDSHQENHSATDALGHELNRRKNYIFTDVQTKGHYPNHFLRYIERNQLDLGITEEDVFALREGIVDFVAFSHYAAENIQDLFTNKYVRKNVETCLAQPVLLRIAMSELYERYHKPLLVIETCSEVSDHPQLAKNIQDNVQEIIKSVEIDGIELLGYTPFSWSDVNI</sequence>
<reference evidence="3 4" key="1">
    <citation type="submission" date="2016-01" db="EMBL/GenBank/DDBJ databases">
        <title>Highly variable Streptococcus oralis are common among viridans streptococci isolated from primates.</title>
        <authorList>
            <person name="Denapaite D."/>
            <person name="Rieger M."/>
            <person name="Koendgen S."/>
            <person name="Brueckner R."/>
            <person name="Ochigava I."/>
            <person name="Kappeler P."/>
            <person name="Maetz-Rensing K."/>
            <person name="Leendertz F."/>
            <person name="Hakenbeck R."/>
        </authorList>
    </citation>
    <scope>NUCLEOTIDE SEQUENCE [LARGE SCALE GENOMIC DNA]</scope>
    <source>
        <strain evidence="3 4">DD08</strain>
    </source>
</reference>
<organism evidence="3 4">
    <name type="scientific">Streptococcus cristatus</name>
    <dbReference type="NCBI Taxonomy" id="45634"/>
    <lineage>
        <taxon>Bacteria</taxon>
        <taxon>Bacillati</taxon>
        <taxon>Bacillota</taxon>
        <taxon>Bacilli</taxon>
        <taxon>Lactobacillales</taxon>
        <taxon>Streptococcaceae</taxon>
        <taxon>Streptococcus</taxon>
    </lineage>
</organism>
<evidence type="ECO:0000313" key="4">
    <source>
        <dbReference type="Proteomes" id="UP000070377"/>
    </source>
</evidence>
<keyword evidence="3" id="KW-0378">Hydrolase</keyword>
<dbReference type="EC" id="3.2.1.86" evidence="3"/>
<dbReference type="Gene3D" id="3.20.20.80">
    <property type="entry name" value="Glycosidases"/>
    <property type="match status" value="1"/>
</dbReference>
<dbReference type="AlphaFoldDB" id="A0A139N6A0"/>
<dbReference type="InterPro" id="IPR001360">
    <property type="entry name" value="Glyco_hydro_1"/>
</dbReference>
<gene>
    <name evidence="3" type="ORF">SCRDD08_00100</name>
</gene>
<accession>A0A139N6A0</accession>
<dbReference type="EMBL" id="LQRD01000001">
    <property type="protein sequence ID" value="KXT71453.1"/>
    <property type="molecule type" value="Genomic_DNA"/>
</dbReference>
<protein>
    <submittedName>
        <fullName evidence="3">6-phospho-beta-glucosidase</fullName>
        <ecNumber evidence="3">3.2.1.86</ecNumber>
    </submittedName>
</protein>
<dbReference type="Pfam" id="PF00232">
    <property type="entry name" value="Glyco_hydro_1"/>
    <property type="match status" value="1"/>
</dbReference>
<dbReference type="PANTHER" id="PTHR10353">
    <property type="entry name" value="GLYCOSYL HYDROLASE"/>
    <property type="match status" value="1"/>
</dbReference>
<dbReference type="GO" id="GO:0016052">
    <property type="term" value="P:carbohydrate catabolic process"/>
    <property type="evidence" value="ECO:0007669"/>
    <property type="project" value="TreeGrafter"/>
</dbReference>
<dbReference type="GO" id="GO:0008706">
    <property type="term" value="F:6-phospho-beta-glucosidase activity"/>
    <property type="evidence" value="ECO:0007669"/>
    <property type="project" value="UniProtKB-EC"/>
</dbReference>
<dbReference type="GO" id="GO:0005829">
    <property type="term" value="C:cytosol"/>
    <property type="evidence" value="ECO:0007669"/>
    <property type="project" value="TreeGrafter"/>
</dbReference>
<name>A0A139N6A0_STRCR</name>